<keyword evidence="9" id="KW-1185">Reference proteome</keyword>
<evidence type="ECO:0000256" key="7">
    <source>
        <dbReference type="ARBA" id="ARBA00047551"/>
    </source>
</evidence>
<dbReference type="EMBL" id="ML178815">
    <property type="protein sequence ID" value="TFL06616.1"/>
    <property type="molecule type" value="Genomic_DNA"/>
</dbReference>
<evidence type="ECO:0000313" key="8">
    <source>
        <dbReference type="EMBL" id="TFL06616.1"/>
    </source>
</evidence>
<dbReference type="Proteomes" id="UP000305067">
    <property type="component" value="Unassembled WGS sequence"/>
</dbReference>
<sequence>MAATVVEPTQSFSTDLPAAALEFCPVEPFTDVFVTGTYKLHESDPDGKQEEVASGAEQQTRSGRCLIYQKDATGFRRMQELDFAGILDLKWNHAPSSAPLLGVADSIGQISILNLSKDESSQSPRLSTIHTIQCGATSSTLCLSLDWSNRRGQGVGFIATSLSDGVISVLRPSEGAWDIAQTWKAHEYEPWVVAFDYWNENVVYSGGDDLTFRGWDIRACTEDDSPPTALFKDKKSFSGGVTSIQSSPHDEHILAVGSYDESLLIFDTRNLSRPLVRTQVNVGGGVWRVKWHPSPKRKGDLLVAAMHDGAKVVRVQGLGDAPSEVWEAQVTKRFEKHESMAYGADWSYGGEGEETCVATCSFYDKAMYVWSG</sequence>
<dbReference type="Gene3D" id="2.130.10.10">
    <property type="entry name" value="YVTN repeat-like/Quinoprotein amine dehydrogenase"/>
    <property type="match status" value="1"/>
</dbReference>
<protein>
    <recommendedName>
        <fullName evidence="6">methylated diphthine methylhydrolase</fullName>
        <ecNumber evidence="6">3.1.1.97</ecNumber>
    </recommendedName>
</protein>
<keyword evidence="2" id="KW-0853">WD repeat</keyword>
<comment type="catalytic activity">
    <reaction evidence="7">
        <text>diphthine methyl ester-[translation elongation factor 2] + H2O = diphthine-[translation elongation factor 2] + methanol + H(+)</text>
        <dbReference type="Rhea" id="RHEA:42656"/>
        <dbReference type="Rhea" id="RHEA-COMP:10172"/>
        <dbReference type="Rhea" id="RHEA-COMP:10173"/>
        <dbReference type="ChEBI" id="CHEBI:15377"/>
        <dbReference type="ChEBI" id="CHEBI:15378"/>
        <dbReference type="ChEBI" id="CHEBI:17790"/>
        <dbReference type="ChEBI" id="CHEBI:79005"/>
        <dbReference type="ChEBI" id="CHEBI:82696"/>
        <dbReference type="EC" id="3.1.1.97"/>
    </reaction>
</comment>
<dbReference type="InterPro" id="IPR036322">
    <property type="entry name" value="WD40_repeat_dom_sf"/>
</dbReference>
<evidence type="ECO:0000256" key="2">
    <source>
        <dbReference type="ARBA" id="ARBA00022574"/>
    </source>
</evidence>
<keyword evidence="3" id="KW-0677">Repeat</keyword>
<evidence type="ECO:0000256" key="3">
    <source>
        <dbReference type="ARBA" id="ARBA00022737"/>
    </source>
</evidence>
<reference evidence="8 9" key="1">
    <citation type="journal article" date="2019" name="Nat. Ecol. Evol.">
        <title>Megaphylogeny resolves global patterns of mushroom evolution.</title>
        <authorList>
            <person name="Varga T."/>
            <person name="Krizsan K."/>
            <person name="Foldi C."/>
            <person name="Dima B."/>
            <person name="Sanchez-Garcia M."/>
            <person name="Sanchez-Ramirez S."/>
            <person name="Szollosi G.J."/>
            <person name="Szarkandi J.G."/>
            <person name="Papp V."/>
            <person name="Albert L."/>
            <person name="Andreopoulos W."/>
            <person name="Angelini C."/>
            <person name="Antonin V."/>
            <person name="Barry K.W."/>
            <person name="Bougher N.L."/>
            <person name="Buchanan P."/>
            <person name="Buyck B."/>
            <person name="Bense V."/>
            <person name="Catcheside P."/>
            <person name="Chovatia M."/>
            <person name="Cooper J."/>
            <person name="Damon W."/>
            <person name="Desjardin D."/>
            <person name="Finy P."/>
            <person name="Geml J."/>
            <person name="Haridas S."/>
            <person name="Hughes K."/>
            <person name="Justo A."/>
            <person name="Karasinski D."/>
            <person name="Kautmanova I."/>
            <person name="Kiss B."/>
            <person name="Kocsube S."/>
            <person name="Kotiranta H."/>
            <person name="LaButti K.M."/>
            <person name="Lechner B.E."/>
            <person name="Liimatainen K."/>
            <person name="Lipzen A."/>
            <person name="Lukacs Z."/>
            <person name="Mihaltcheva S."/>
            <person name="Morgado L.N."/>
            <person name="Niskanen T."/>
            <person name="Noordeloos M.E."/>
            <person name="Ohm R.A."/>
            <person name="Ortiz-Santana B."/>
            <person name="Ovrebo C."/>
            <person name="Racz N."/>
            <person name="Riley R."/>
            <person name="Savchenko A."/>
            <person name="Shiryaev A."/>
            <person name="Soop K."/>
            <person name="Spirin V."/>
            <person name="Szebenyi C."/>
            <person name="Tomsovsky M."/>
            <person name="Tulloss R.E."/>
            <person name="Uehling J."/>
            <person name="Grigoriev I.V."/>
            <person name="Vagvolgyi C."/>
            <person name="Papp T."/>
            <person name="Martin F.M."/>
            <person name="Miettinen O."/>
            <person name="Hibbett D.S."/>
            <person name="Nagy L.G."/>
        </authorList>
    </citation>
    <scope>NUCLEOTIDE SEQUENCE [LARGE SCALE GENOMIC DNA]</scope>
    <source>
        <strain evidence="8 9">CBS 309.79</strain>
    </source>
</reference>
<evidence type="ECO:0000256" key="5">
    <source>
        <dbReference type="ARBA" id="ARBA00038092"/>
    </source>
</evidence>
<accession>A0A5C3QX92</accession>
<gene>
    <name evidence="8" type="ORF">BDV98DRAFT_540968</name>
</gene>
<dbReference type="OrthoDB" id="1930760at2759"/>
<dbReference type="EC" id="3.1.1.97" evidence="6"/>
<dbReference type="GO" id="GO:0017183">
    <property type="term" value="P:protein histidyl modification to diphthamide"/>
    <property type="evidence" value="ECO:0007669"/>
    <property type="project" value="TreeGrafter"/>
</dbReference>
<keyword evidence="4" id="KW-0378">Hydrolase</keyword>
<dbReference type="SUPFAM" id="SSF50978">
    <property type="entry name" value="WD40 repeat-like"/>
    <property type="match status" value="1"/>
</dbReference>
<organism evidence="8 9">
    <name type="scientific">Pterulicium gracile</name>
    <dbReference type="NCBI Taxonomy" id="1884261"/>
    <lineage>
        <taxon>Eukaryota</taxon>
        <taxon>Fungi</taxon>
        <taxon>Dikarya</taxon>
        <taxon>Basidiomycota</taxon>
        <taxon>Agaricomycotina</taxon>
        <taxon>Agaricomycetes</taxon>
        <taxon>Agaricomycetidae</taxon>
        <taxon>Agaricales</taxon>
        <taxon>Pleurotineae</taxon>
        <taxon>Pterulaceae</taxon>
        <taxon>Pterulicium</taxon>
    </lineage>
</organism>
<dbReference type="SMART" id="SM00320">
    <property type="entry name" value="WD40"/>
    <property type="match status" value="4"/>
</dbReference>
<dbReference type="STRING" id="1884261.A0A5C3QX92"/>
<dbReference type="InterPro" id="IPR001680">
    <property type="entry name" value="WD40_rpt"/>
</dbReference>
<proteinExistence type="inferred from homology"/>
<comment type="similarity">
    <text evidence="5">Belongs to the DPH7 family.</text>
</comment>
<dbReference type="Pfam" id="PF00400">
    <property type="entry name" value="WD40"/>
    <property type="match status" value="1"/>
</dbReference>
<dbReference type="InterPro" id="IPR015943">
    <property type="entry name" value="WD40/YVTN_repeat-like_dom_sf"/>
</dbReference>
<dbReference type="PANTHER" id="PTHR46042:SF1">
    <property type="entry name" value="DIPHTHINE METHYLTRANSFERASE"/>
    <property type="match status" value="1"/>
</dbReference>
<dbReference type="GO" id="GO:0005737">
    <property type="term" value="C:cytoplasm"/>
    <property type="evidence" value="ECO:0007669"/>
    <property type="project" value="TreeGrafter"/>
</dbReference>
<dbReference type="InterPro" id="IPR052415">
    <property type="entry name" value="Diphthine_MTase"/>
</dbReference>
<dbReference type="AlphaFoldDB" id="A0A5C3QX92"/>
<dbReference type="PANTHER" id="PTHR46042">
    <property type="entry name" value="DIPHTHINE METHYLTRANSFERASE"/>
    <property type="match status" value="1"/>
</dbReference>
<name>A0A5C3QX92_9AGAR</name>
<evidence type="ECO:0000256" key="6">
    <source>
        <dbReference type="ARBA" id="ARBA00039131"/>
    </source>
</evidence>
<evidence type="ECO:0000313" key="9">
    <source>
        <dbReference type="Proteomes" id="UP000305067"/>
    </source>
</evidence>
<comment type="pathway">
    <text evidence="1">Protein modification; peptidyl-diphthamide biosynthesis.</text>
</comment>
<evidence type="ECO:0000256" key="4">
    <source>
        <dbReference type="ARBA" id="ARBA00022801"/>
    </source>
</evidence>
<dbReference type="GO" id="GO:0061685">
    <property type="term" value="F:diphthine methylesterase activity"/>
    <property type="evidence" value="ECO:0007669"/>
    <property type="project" value="UniProtKB-EC"/>
</dbReference>
<evidence type="ECO:0000256" key="1">
    <source>
        <dbReference type="ARBA" id="ARBA00005156"/>
    </source>
</evidence>